<dbReference type="InterPro" id="IPR012349">
    <property type="entry name" value="Split_barrel_FMN-bd"/>
</dbReference>
<evidence type="ECO:0000313" key="2">
    <source>
        <dbReference type="EMBL" id="KAK8077936.1"/>
    </source>
</evidence>
<dbReference type="Pfam" id="PF12900">
    <property type="entry name" value="Pyridox_ox_2"/>
    <property type="match status" value="1"/>
</dbReference>
<protein>
    <submittedName>
        <fullName evidence="2">Flavin-nucleotide-binding protein</fullName>
    </submittedName>
</protein>
<dbReference type="SUPFAM" id="SSF50475">
    <property type="entry name" value="FMN-binding split barrel"/>
    <property type="match status" value="2"/>
</dbReference>
<proteinExistence type="predicted"/>
<gene>
    <name evidence="2" type="ORF">PG996_004106</name>
</gene>
<dbReference type="Gene3D" id="2.30.110.10">
    <property type="entry name" value="Electron Transport, Fmn-binding Protein, Chain A"/>
    <property type="match status" value="1"/>
</dbReference>
<evidence type="ECO:0000313" key="3">
    <source>
        <dbReference type="Proteomes" id="UP001446871"/>
    </source>
</evidence>
<reference evidence="2 3" key="1">
    <citation type="submission" date="2023-01" db="EMBL/GenBank/DDBJ databases">
        <title>Analysis of 21 Apiospora genomes using comparative genomics revels a genus with tremendous synthesis potential of carbohydrate active enzymes and secondary metabolites.</title>
        <authorList>
            <person name="Sorensen T."/>
        </authorList>
    </citation>
    <scope>NUCLEOTIDE SEQUENCE [LARGE SCALE GENOMIC DNA]</scope>
    <source>
        <strain evidence="2 3">CBS 83171</strain>
    </source>
</reference>
<comment type="caution">
    <text evidence="2">The sequence shown here is derived from an EMBL/GenBank/DDBJ whole genome shotgun (WGS) entry which is preliminary data.</text>
</comment>
<dbReference type="EMBL" id="JAQQWM010000002">
    <property type="protein sequence ID" value="KAK8077936.1"/>
    <property type="molecule type" value="Genomic_DNA"/>
</dbReference>
<dbReference type="Proteomes" id="UP001446871">
    <property type="component" value="Unassembled WGS sequence"/>
</dbReference>
<evidence type="ECO:0000256" key="1">
    <source>
        <dbReference type="SAM" id="MobiDB-lite"/>
    </source>
</evidence>
<feature type="compositionally biased region" description="Basic and acidic residues" evidence="1">
    <location>
        <begin position="92"/>
        <end position="112"/>
    </location>
</feature>
<keyword evidence="3" id="KW-1185">Reference proteome</keyword>
<dbReference type="InterPro" id="IPR024747">
    <property type="entry name" value="Pyridox_Oxase-rel"/>
</dbReference>
<dbReference type="PANTHER" id="PTHR34071">
    <property type="entry name" value="5-NITROIMIDAZOLE ANTIBIOTICS RESISTANCE PROTEIN, NIMA-FAMILY-RELATED PROTEIN-RELATED"/>
    <property type="match status" value="1"/>
</dbReference>
<dbReference type="PANTHER" id="PTHR34071:SF2">
    <property type="entry name" value="FLAVIN-NUCLEOTIDE-BINDING PROTEIN"/>
    <property type="match status" value="1"/>
</dbReference>
<accession>A0ABR1W383</accession>
<organism evidence="2 3">
    <name type="scientific">Apiospora saccharicola</name>
    <dbReference type="NCBI Taxonomy" id="335842"/>
    <lineage>
        <taxon>Eukaryota</taxon>
        <taxon>Fungi</taxon>
        <taxon>Dikarya</taxon>
        <taxon>Ascomycota</taxon>
        <taxon>Pezizomycotina</taxon>
        <taxon>Sordariomycetes</taxon>
        <taxon>Xylariomycetidae</taxon>
        <taxon>Amphisphaeriales</taxon>
        <taxon>Apiosporaceae</taxon>
        <taxon>Apiospora</taxon>
    </lineage>
</organism>
<feature type="region of interest" description="Disordered" evidence="1">
    <location>
        <begin position="92"/>
        <end position="116"/>
    </location>
</feature>
<name>A0ABR1W383_9PEZI</name>
<sequence>MPVQNLEYPKQPFSTVRRYDSRASYSLEQIHQIINTSLLVNVSFTVPDTPFPQTLPMIGQMGSFDRPSADTGDVLELYLHGYVSSRIMNLSRKKDGDKKDGGKKDGDKKETGDEAPPVAAAAAAAAAAEHSQPEPVGLPITVAASHVDGLVLSLTPNSHSYNYRSATLFGYATPVTDVAEKLWAMELMTNSVVRDRWRNTRAPPNGAEMQSTSVLKVKIVAGSGKIRSGFPSDDKADAGDEALLDRVWTGVVPVHTTLGEPTPSPYNRVDPVPGYLVDYVKGTNKYAEETALEQMTKPMGPKAKTDSRDTVMD</sequence>